<keyword evidence="11" id="KW-1185">Reference proteome</keyword>
<accession>A0ABD6ERZ2</accession>
<keyword evidence="5" id="KW-0013">ADP-ribosylation</keyword>
<dbReference type="PROSITE" id="PS51060">
    <property type="entry name" value="PARP_ALPHA_HD"/>
    <property type="match status" value="1"/>
</dbReference>
<dbReference type="PANTHER" id="PTHR10459:SF112">
    <property type="entry name" value="POLY [ADP-RIBOSE] POLYMERASE 1"/>
    <property type="match status" value="1"/>
</dbReference>
<dbReference type="PANTHER" id="PTHR10459">
    <property type="entry name" value="DNA LIGASE"/>
    <property type="match status" value="1"/>
</dbReference>
<evidence type="ECO:0000256" key="3">
    <source>
        <dbReference type="ARBA" id="ARBA00022679"/>
    </source>
</evidence>
<evidence type="ECO:0000256" key="4">
    <source>
        <dbReference type="ARBA" id="ARBA00022737"/>
    </source>
</evidence>
<evidence type="ECO:0000313" key="11">
    <source>
        <dbReference type="Proteomes" id="UP001608902"/>
    </source>
</evidence>
<reference evidence="10 11" key="1">
    <citation type="submission" date="2024-08" db="EMBL/GenBank/DDBJ databases">
        <title>Gnathostoma spinigerum genome.</title>
        <authorList>
            <person name="Gonzalez-Bertolin B."/>
            <person name="Monzon S."/>
            <person name="Zaballos A."/>
            <person name="Jimenez P."/>
            <person name="Dekumyoy P."/>
            <person name="Varona S."/>
            <person name="Cuesta I."/>
            <person name="Sumanam S."/>
            <person name="Adisakwattana P."/>
            <person name="Gasser R.B."/>
            <person name="Hernandez-Gonzalez A."/>
            <person name="Young N.D."/>
            <person name="Perteguer M.J."/>
        </authorList>
    </citation>
    <scope>NUCLEOTIDE SEQUENCE [LARGE SCALE GENOMIC DNA]</scope>
    <source>
        <strain evidence="10">AL3</strain>
        <tissue evidence="10">Liver</tissue>
    </source>
</reference>
<gene>
    <name evidence="10" type="ORF">AB6A40_009439</name>
</gene>
<organism evidence="10 11">
    <name type="scientific">Gnathostoma spinigerum</name>
    <dbReference type="NCBI Taxonomy" id="75299"/>
    <lineage>
        <taxon>Eukaryota</taxon>
        <taxon>Metazoa</taxon>
        <taxon>Ecdysozoa</taxon>
        <taxon>Nematoda</taxon>
        <taxon>Chromadorea</taxon>
        <taxon>Rhabditida</taxon>
        <taxon>Spirurina</taxon>
        <taxon>Gnathostomatomorpha</taxon>
        <taxon>Gnathostomatoidea</taxon>
        <taxon>Gnathostomatidae</taxon>
        <taxon>Gnathostoma</taxon>
    </lineage>
</organism>
<dbReference type="EMBL" id="JBGFUD010009959">
    <property type="protein sequence ID" value="MFH4982730.1"/>
    <property type="molecule type" value="Genomic_DNA"/>
</dbReference>
<evidence type="ECO:0000256" key="7">
    <source>
        <dbReference type="ARBA" id="ARBA00023125"/>
    </source>
</evidence>
<evidence type="ECO:0000256" key="2">
    <source>
        <dbReference type="ARBA" id="ARBA00022676"/>
    </source>
</evidence>
<dbReference type="EC" id="2.4.2.30" evidence="1"/>
<evidence type="ECO:0000256" key="8">
    <source>
        <dbReference type="ARBA" id="ARBA00033987"/>
    </source>
</evidence>
<name>A0ABD6ERZ2_9BILA</name>
<evidence type="ECO:0000256" key="1">
    <source>
        <dbReference type="ARBA" id="ARBA00012020"/>
    </source>
</evidence>
<keyword evidence="7" id="KW-0238">DNA-binding</keyword>
<feature type="domain" description="PARP alpha-helical" evidence="9">
    <location>
        <begin position="41"/>
        <end position="131"/>
    </location>
</feature>
<comment type="caution">
    <text evidence="10">The sequence shown here is derived from an EMBL/GenBank/DDBJ whole genome shotgun (WGS) entry which is preliminary data.</text>
</comment>
<dbReference type="Proteomes" id="UP001608902">
    <property type="component" value="Unassembled WGS sequence"/>
</dbReference>
<dbReference type="Pfam" id="PF02877">
    <property type="entry name" value="PARP_reg"/>
    <property type="match status" value="1"/>
</dbReference>
<evidence type="ECO:0000256" key="6">
    <source>
        <dbReference type="ARBA" id="ARBA00023027"/>
    </source>
</evidence>
<dbReference type="InterPro" id="IPR036616">
    <property type="entry name" value="Poly(ADP-ribose)pol_reg_dom_sf"/>
</dbReference>
<dbReference type="Gene3D" id="1.20.142.10">
    <property type="entry name" value="Poly(ADP-ribose) polymerase, regulatory domain"/>
    <property type="match status" value="1"/>
</dbReference>
<evidence type="ECO:0000313" key="10">
    <source>
        <dbReference type="EMBL" id="MFH4982730.1"/>
    </source>
</evidence>
<dbReference type="InterPro" id="IPR004102">
    <property type="entry name" value="Poly(ADP-ribose)pol_reg_dom"/>
</dbReference>
<protein>
    <recommendedName>
        <fullName evidence="1">NAD(+) ADP-ribosyltransferase</fullName>
        <ecNumber evidence="1">2.4.2.30</ecNumber>
    </recommendedName>
</protein>
<proteinExistence type="predicted"/>
<keyword evidence="3" id="KW-0808">Transferase</keyword>
<dbReference type="AlphaFoldDB" id="A0ABD6ERZ2"/>
<comment type="catalytic activity">
    <reaction evidence="8">
        <text>NAD(+) + (ADP-D-ribosyl)n-acceptor = nicotinamide + (ADP-D-ribosyl)n+1-acceptor + H(+).</text>
        <dbReference type="EC" id="2.4.2.30"/>
    </reaction>
</comment>
<evidence type="ECO:0000256" key="5">
    <source>
        <dbReference type="ARBA" id="ARBA00022765"/>
    </source>
</evidence>
<keyword evidence="6" id="KW-0520">NAD</keyword>
<keyword evidence="4" id="KW-0677">Repeat</keyword>
<dbReference type="GO" id="GO:0003677">
    <property type="term" value="F:DNA binding"/>
    <property type="evidence" value="ECO:0007669"/>
    <property type="project" value="UniProtKB-KW"/>
</dbReference>
<sequence length="131" mass="14771">MNNWSDREKFEKKPGGMCLLETDYQDENVDLTKSEIKPGSLTSLSAPIQDIIKMIFDVKSIKNTLAELELDMDKMPLGKLSKNQIMQAYSVLTELQNLIESGSATYANYLDASNRFYTYVPHVFGLTAPPL</sequence>
<dbReference type="SUPFAM" id="SSF47587">
    <property type="entry name" value="Domain of poly(ADP-ribose) polymerase"/>
    <property type="match status" value="1"/>
</dbReference>
<keyword evidence="2" id="KW-0328">Glycosyltransferase</keyword>
<feature type="non-terminal residue" evidence="10">
    <location>
        <position position="131"/>
    </location>
</feature>
<evidence type="ECO:0000259" key="9">
    <source>
        <dbReference type="PROSITE" id="PS51060"/>
    </source>
</evidence>
<dbReference type="InterPro" id="IPR050800">
    <property type="entry name" value="ARTD/PARP"/>
</dbReference>
<dbReference type="GO" id="GO:0003950">
    <property type="term" value="F:NAD+ poly-ADP-ribosyltransferase activity"/>
    <property type="evidence" value="ECO:0007669"/>
    <property type="project" value="UniProtKB-EC"/>
</dbReference>